<keyword evidence="2" id="KW-1185">Reference proteome</keyword>
<comment type="caution">
    <text evidence="1">The sequence shown here is derived from an EMBL/GenBank/DDBJ whole genome shotgun (WGS) entry which is preliminary data.</text>
</comment>
<dbReference type="AlphaFoldDB" id="A0AAD5QWJ2"/>
<proteinExistence type="predicted"/>
<evidence type="ECO:0000313" key="1">
    <source>
        <dbReference type="EMBL" id="KAJ1362471.1"/>
    </source>
</evidence>
<name>A0AAD5QWJ2_PARTN</name>
<dbReference type="Proteomes" id="UP001196413">
    <property type="component" value="Unassembled WGS sequence"/>
</dbReference>
<sequence length="100" mass="10919">MGLAKDDCSSLLDRKAGQTVVCAVLISTNPPTIKDNTGSYCLSSALPSDVIAEEGDSCLFLFECSVQPPRCLRVTAIPHELVPVMKYQLAKFREFHQKSS</sequence>
<dbReference type="EMBL" id="JAHQIW010004451">
    <property type="protein sequence ID" value="KAJ1362471.1"/>
    <property type="molecule type" value="Genomic_DNA"/>
</dbReference>
<accession>A0AAD5QWJ2</accession>
<organism evidence="1 2">
    <name type="scientific">Parelaphostrongylus tenuis</name>
    <name type="common">Meningeal worm</name>
    <dbReference type="NCBI Taxonomy" id="148309"/>
    <lineage>
        <taxon>Eukaryota</taxon>
        <taxon>Metazoa</taxon>
        <taxon>Ecdysozoa</taxon>
        <taxon>Nematoda</taxon>
        <taxon>Chromadorea</taxon>
        <taxon>Rhabditida</taxon>
        <taxon>Rhabditina</taxon>
        <taxon>Rhabditomorpha</taxon>
        <taxon>Strongyloidea</taxon>
        <taxon>Metastrongylidae</taxon>
        <taxon>Parelaphostrongylus</taxon>
    </lineage>
</organism>
<protein>
    <submittedName>
        <fullName evidence="1">Uncharacterized protein</fullName>
    </submittedName>
</protein>
<reference evidence="1" key="1">
    <citation type="submission" date="2021-06" db="EMBL/GenBank/DDBJ databases">
        <title>Parelaphostrongylus tenuis whole genome reference sequence.</title>
        <authorList>
            <person name="Garwood T.J."/>
            <person name="Larsen P.A."/>
            <person name="Fountain-Jones N.M."/>
            <person name="Garbe J.R."/>
            <person name="Macchietto M.G."/>
            <person name="Kania S.A."/>
            <person name="Gerhold R.W."/>
            <person name="Richards J.E."/>
            <person name="Wolf T.M."/>
        </authorList>
    </citation>
    <scope>NUCLEOTIDE SEQUENCE</scope>
    <source>
        <strain evidence="1">MNPRO001-30</strain>
        <tissue evidence="1">Meninges</tissue>
    </source>
</reference>
<gene>
    <name evidence="1" type="ORF">KIN20_022024</name>
</gene>
<evidence type="ECO:0000313" key="2">
    <source>
        <dbReference type="Proteomes" id="UP001196413"/>
    </source>
</evidence>